<name>A0A410X0B1_9BACL</name>
<evidence type="ECO:0000313" key="3">
    <source>
        <dbReference type="Proteomes" id="UP000288943"/>
    </source>
</evidence>
<evidence type="ECO:0000313" key="4">
    <source>
        <dbReference type="Proteomes" id="UP001527202"/>
    </source>
</evidence>
<evidence type="ECO:0000313" key="1">
    <source>
        <dbReference type="EMBL" id="MCY9599686.1"/>
    </source>
</evidence>
<gene>
    <name evidence="1" type="ORF">M5X16_28475</name>
    <name evidence="2" type="ORF">PC41400_21705</name>
</gene>
<reference evidence="1 4" key="2">
    <citation type="submission" date="2022-05" db="EMBL/GenBank/DDBJ databases">
        <title>Genome Sequencing of Bee-Associated Microbes.</title>
        <authorList>
            <person name="Dunlap C."/>
        </authorList>
    </citation>
    <scope>NUCLEOTIDE SEQUENCE [LARGE SCALE GENOMIC DNA]</scope>
    <source>
        <strain evidence="1 4">NRRL B-23120</strain>
    </source>
</reference>
<dbReference type="AlphaFoldDB" id="A0A410X0B1"/>
<organism evidence="2 3">
    <name type="scientific">Paenibacillus chitinolyticus</name>
    <dbReference type="NCBI Taxonomy" id="79263"/>
    <lineage>
        <taxon>Bacteria</taxon>
        <taxon>Bacillati</taxon>
        <taxon>Bacillota</taxon>
        <taxon>Bacilli</taxon>
        <taxon>Bacillales</taxon>
        <taxon>Paenibacillaceae</taxon>
        <taxon>Paenibacillus</taxon>
    </lineage>
</organism>
<proteinExistence type="predicted"/>
<dbReference type="EMBL" id="CP026520">
    <property type="protein sequence ID" value="QAV20138.1"/>
    <property type="molecule type" value="Genomic_DNA"/>
</dbReference>
<evidence type="ECO:0000313" key="2">
    <source>
        <dbReference type="EMBL" id="QAV20138.1"/>
    </source>
</evidence>
<dbReference type="KEGG" id="pchi:PC41400_21705"/>
<dbReference type="EMBL" id="JAMDMJ010000054">
    <property type="protein sequence ID" value="MCY9599686.1"/>
    <property type="molecule type" value="Genomic_DNA"/>
</dbReference>
<reference evidence="2 3" key="1">
    <citation type="submission" date="2018-01" db="EMBL/GenBank/DDBJ databases">
        <title>The whole genome sequencing and assembly of Paenibacillus chitinolyticus KCCM 41400 strain.</title>
        <authorList>
            <person name="Kim J.-Y."/>
            <person name="Park M.-K."/>
            <person name="Lee Y.-J."/>
            <person name="Yi H."/>
            <person name="Bahn Y.-S."/>
            <person name="Kim J.F."/>
            <person name="Lee D.-W."/>
        </authorList>
    </citation>
    <scope>NUCLEOTIDE SEQUENCE [LARGE SCALE GENOMIC DNA]</scope>
    <source>
        <strain evidence="2 3">KCCM 41400</strain>
    </source>
</reference>
<dbReference type="Proteomes" id="UP001527202">
    <property type="component" value="Unassembled WGS sequence"/>
</dbReference>
<protein>
    <submittedName>
        <fullName evidence="2">Uncharacterized protein</fullName>
    </submittedName>
</protein>
<keyword evidence="4" id="KW-1185">Reference proteome</keyword>
<dbReference type="Proteomes" id="UP000288943">
    <property type="component" value="Chromosome"/>
</dbReference>
<dbReference type="RefSeq" id="WP_042232899.1">
    <property type="nucleotide sequence ID" value="NZ_CP026520.1"/>
</dbReference>
<accession>A0A410X0B1</accession>
<sequence>MSRTSFNSSREAYAYILEEHEKAKELLERTKFDISYLWMNITKGNFEDDSKQEHALKELGYLAKSSYSLADSAARLSNLAKALSAYFADEINGSVD</sequence>
<dbReference type="GeneID" id="95377411"/>